<accession>A0A2I0SVY5</accession>
<feature type="transmembrane region" description="Helical" evidence="1">
    <location>
        <begin position="36"/>
        <end position="54"/>
    </location>
</feature>
<feature type="transmembrane region" description="Helical" evidence="1">
    <location>
        <begin position="12"/>
        <end position="30"/>
    </location>
</feature>
<evidence type="ECO:0000313" key="2">
    <source>
        <dbReference type="EMBL" id="PKT74098.1"/>
    </source>
</evidence>
<keyword evidence="1" id="KW-0472">Membrane</keyword>
<organism evidence="2 3">
    <name type="scientific">Streptomyces populi</name>
    <dbReference type="NCBI Taxonomy" id="2058924"/>
    <lineage>
        <taxon>Bacteria</taxon>
        <taxon>Bacillati</taxon>
        <taxon>Actinomycetota</taxon>
        <taxon>Actinomycetes</taxon>
        <taxon>Kitasatosporales</taxon>
        <taxon>Streptomycetaceae</taxon>
        <taxon>Streptomyces</taxon>
    </lineage>
</organism>
<name>A0A2I0SVY5_9ACTN</name>
<dbReference type="EMBL" id="PJOS01000006">
    <property type="protein sequence ID" value="PKT74098.1"/>
    <property type="molecule type" value="Genomic_DNA"/>
</dbReference>
<reference evidence="2 3" key="1">
    <citation type="submission" date="2017-12" db="EMBL/GenBank/DDBJ databases">
        <title>Streptomyces populusis sp. nov., a novel endophytic actinobacterium isolated from stems of Populus adenopoda Maxim.</title>
        <authorList>
            <person name="Wang Z."/>
        </authorList>
    </citation>
    <scope>NUCLEOTIDE SEQUENCE [LARGE SCALE GENOMIC DNA]</scope>
    <source>
        <strain evidence="2 3">A249</strain>
    </source>
</reference>
<comment type="caution">
    <text evidence="2">The sequence shown here is derived from an EMBL/GenBank/DDBJ whole genome shotgun (WGS) entry which is preliminary data.</text>
</comment>
<keyword evidence="1" id="KW-1133">Transmembrane helix</keyword>
<dbReference type="Proteomes" id="UP000236178">
    <property type="component" value="Unassembled WGS sequence"/>
</dbReference>
<dbReference type="AlphaFoldDB" id="A0A2I0SVY5"/>
<keyword evidence="1" id="KW-0812">Transmembrane</keyword>
<proteinExistence type="predicted"/>
<evidence type="ECO:0000256" key="1">
    <source>
        <dbReference type="SAM" id="Phobius"/>
    </source>
</evidence>
<keyword evidence="3" id="KW-1185">Reference proteome</keyword>
<protein>
    <submittedName>
        <fullName evidence="2">Uncharacterized protein</fullName>
    </submittedName>
</protein>
<sequence>MRSPDHKTDRIGPVIASVVSVGSLYAAHLVAPELSLGLLLVPGILLGTAVAMVLRKPKGRGR</sequence>
<gene>
    <name evidence="2" type="ORF">CW362_05480</name>
</gene>
<evidence type="ECO:0000313" key="3">
    <source>
        <dbReference type="Proteomes" id="UP000236178"/>
    </source>
</evidence>